<dbReference type="PANTHER" id="PTHR43384">
    <property type="entry name" value="SEPTUM SITE-DETERMINING PROTEIN MIND HOMOLOG, CHLOROPLASTIC-RELATED"/>
    <property type="match status" value="1"/>
</dbReference>
<gene>
    <name evidence="2" type="ORF">BM613_00295</name>
</gene>
<dbReference type="EMBL" id="MPDK01000001">
    <property type="protein sequence ID" value="PWI59083.1"/>
    <property type="molecule type" value="Genomic_DNA"/>
</dbReference>
<evidence type="ECO:0000313" key="2">
    <source>
        <dbReference type="EMBL" id="PWI59083.1"/>
    </source>
</evidence>
<dbReference type="Gene3D" id="3.40.50.300">
    <property type="entry name" value="P-loop containing nucleotide triphosphate hydrolases"/>
    <property type="match status" value="1"/>
</dbReference>
<proteinExistence type="predicted"/>
<keyword evidence="3" id="KW-1185">Reference proteome</keyword>
<dbReference type="SUPFAM" id="SSF52540">
    <property type="entry name" value="P-loop containing nucleoside triphosphate hydrolases"/>
    <property type="match status" value="1"/>
</dbReference>
<dbReference type="GO" id="GO:0051782">
    <property type="term" value="P:negative regulation of cell division"/>
    <property type="evidence" value="ECO:0007669"/>
    <property type="project" value="TreeGrafter"/>
</dbReference>
<dbReference type="GO" id="GO:0009898">
    <property type="term" value="C:cytoplasmic side of plasma membrane"/>
    <property type="evidence" value="ECO:0007669"/>
    <property type="project" value="TreeGrafter"/>
</dbReference>
<name>A0A2U3DCR6_SULT2</name>
<sequence length="377" mass="41580">MTNVWIVATSPLRETLTQLIEKIPGVVLMSAVENIREVLGICTGDHADGILVLEDRLLNENSGLLDRTAKTNCSIFLYVREASIEATRRALSIHAVDLVTLETISKKLFALMQGQGVVVDKETTNAVISVYSPKGGVGKSTLAVNLAWSLAQQSQKQSVLIDLDLQFGDIGPMIASRPDLTIQELVEWNSHTEIQEEQLLRTLTPVTEVPLDLLLAPLQPQYASMIKPHHIREILDLLRKSHKYTICDLSSGLTDQNLTAMEVSDVLLLVVSPEIITLRTVKRSLKILQTLYPVSPEIRIVLNRAGSGMNQMQIEDFLHLPITYFVPSGGATIARLANIGKPLMVEQPRHPVAKALSEIASDLSKKFEGTHLRVPKS</sequence>
<protein>
    <recommendedName>
        <fullName evidence="1">AAA domain-containing protein</fullName>
    </recommendedName>
</protein>
<dbReference type="PANTHER" id="PTHR43384:SF13">
    <property type="entry name" value="SLR0110 PROTEIN"/>
    <property type="match status" value="1"/>
</dbReference>
<dbReference type="InterPro" id="IPR050625">
    <property type="entry name" value="ParA/MinD_ATPase"/>
</dbReference>
<comment type="caution">
    <text evidence="2">The sequence shown here is derived from an EMBL/GenBank/DDBJ whole genome shotgun (WGS) entry which is preliminary data.</text>
</comment>
<dbReference type="AlphaFoldDB" id="A0A2U3DCR6"/>
<dbReference type="OrthoDB" id="9794577at2"/>
<dbReference type="RefSeq" id="WP_109429166.1">
    <property type="nucleotide sequence ID" value="NZ_MPDK01000001.1"/>
</dbReference>
<evidence type="ECO:0000259" key="1">
    <source>
        <dbReference type="Pfam" id="PF13614"/>
    </source>
</evidence>
<dbReference type="InterPro" id="IPR025669">
    <property type="entry name" value="AAA_dom"/>
</dbReference>
<feature type="domain" description="AAA" evidence="1">
    <location>
        <begin position="127"/>
        <end position="291"/>
    </location>
</feature>
<dbReference type="GO" id="GO:0016887">
    <property type="term" value="F:ATP hydrolysis activity"/>
    <property type="evidence" value="ECO:0007669"/>
    <property type="project" value="TreeGrafter"/>
</dbReference>
<dbReference type="Pfam" id="PF13614">
    <property type="entry name" value="AAA_31"/>
    <property type="match status" value="1"/>
</dbReference>
<dbReference type="GO" id="GO:0005829">
    <property type="term" value="C:cytosol"/>
    <property type="evidence" value="ECO:0007669"/>
    <property type="project" value="TreeGrafter"/>
</dbReference>
<dbReference type="InterPro" id="IPR027417">
    <property type="entry name" value="P-loop_NTPase"/>
</dbReference>
<evidence type="ECO:0000313" key="3">
    <source>
        <dbReference type="Proteomes" id="UP000245380"/>
    </source>
</evidence>
<organism evidence="2 3">
    <name type="scientific">Sulfoacidibacillus thermotolerans</name>
    <name type="common">Acidibacillus sulfuroxidans</name>
    <dbReference type="NCBI Taxonomy" id="1765684"/>
    <lineage>
        <taxon>Bacteria</taxon>
        <taxon>Bacillati</taxon>
        <taxon>Bacillota</taxon>
        <taxon>Bacilli</taxon>
        <taxon>Bacillales</taxon>
        <taxon>Alicyclobacillaceae</taxon>
        <taxon>Sulfoacidibacillus</taxon>
    </lineage>
</organism>
<dbReference type="Proteomes" id="UP000245380">
    <property type="component" value="Unassembled WGS sequence"/>
</dbReference>
<dbReference type="GO" id="GO:0005524">
    <property type="term" value="F:ATP binding"/>
    <property type="evidence" value="ECO:0007669"/>
    <property type="project" value="TreeGrafter"/>
</dbReference>
<accession>A0A2U3DCR6</accession>
<reference evidence="2 3" key="1">
    <citation type="submission" date="2016-11" db="EMBL/GenBank/DDBJ databases">
        <title>Comparative genomics of Acidibacillus ferroxidans species.</title>
        <authorList>
            <person name="Oliveira G."/>
            <person name="Nunes G."/>
            <person name="Oliveira R."/>
            <person name="Araujo F."/>
            <person name="Salim A."/>
            <person name="Scholte L."/>
            <person name="Morais D."/>
            <person name="Nancucheo I."/>
            <person name="Johnson D.B."/>
            <person name="Grail B."/>
            <person name="Bittencourt J."/>
            <person name="Valadares R."/>
        </authorList>
    </citation>
    <scope>NUCLEOTIDE SEQUENCE [LARGE SCALE GENOMIC DNA]</scope>
    <source>
        <strain evidence="2 3">Y002</strain>
    </source>
</reference>